<protein>
    <recommendedName>
        <fullName evidence="3">DNA2/NAM7 helicase helicase domain-containing protein</fullName>
    </recommendedName>
</protein>
<organism evidence="1 2">
    <name type="scientific">Solanum commersonii</name>
    <name type="common">Commerson's wild potato</name>
    <name type="synonym">Commerson's nightshade</name>
    <dbReference type="NCBI Taxonomy" id="4109"/>
    <lineage>
        <taxon>Eukaryota</taxon>
        <taxon>Viridiplantae</taxon>
        <taxon>Streptophyta</taxon>
        <taxon>Embryophyta</taxon>
        <taxon>Tracheophyta</taxon>
        <taxon>Spermatophyta</taxon>
        <taxon>Magnoliopsida</taxon>
        <taxon>eudicotyledons</taxon>
        <taxon>Gunneridae</taxon>
        <taxon>Pentapetalae</taxon>
        <taxon>asterids</taxon>
        <taxon>lamiids</taxon>
        <taxon>Solanales</taxon>
        <taxon>Solanaceae</taxon>
        <taxon>Solanoideae</taxon>
        <taxon>Solaneae</taxon>
        <taxon>Solanum</taxon>
    </lineage>
</organism>
<reference evidence="1 2" key="1">
    <citation type="submission" date="2020-09" db="EMBL/GenBank/DDBJ databases">
        <title>De no assembly of potato wild relative species, Solanum commersonii.</title>
        <authorList>
            <person name="Cho K."/>
        </authorList>
    </citation>
    <scope>NUCLEOTIDE SEQUENCE [LARGE SCALE GENOMIC DNA]</scope>
    <source>
        <strain evidence="1">LZ3.2</strain>
        <tissue evidence="1">Leaf</tissue>
    </source>
</reference>
<proteinExistence type="predicted"/>
<name>A0A9J5XCU1_SOLCO</name>
<accession>A0A9J5XCU1</accession>
<dbReference type="Proteomes" id="UP000824120">
    <property type="component" value="Chromosome 9"/>
</dbReference>
<evidence type="ECO:0000313" key="1">
    <source>
        <dbReference type="EMBL" id="KAG5585046.1"/>
    </source>
</evidence>
<evidence type="ECO:0008006" key="3">
    <source>
        <dbReference type="Google" id="ProtNLM"/>
    </source>
</evidence>
<dbReference type="OrthoDB" id="6513042at2759"/>
<sequence length="77" mass="8357">MPIDGDDGFFPTSGNDLKPEVVNSSRKYCVRVLVCASSNSALDEIVLRILNTGTLFFYEHLSSHTSCGGVAMMNIIT</sequence>
<keyword evidence="2" id="KW-1185">Reference proteome</keyword>
<comment type="caution">
    <text evidence="1">The sequence shown here is derived from an EMBL/GenBank/DDBJ whole genome shotgun (WGS) entry which is preliminary data.</text>
</comment>
<dbReference type="EMBL" id="JACXVP010000009">
    <property type="protein sequence ID" value="KAG5585046.1"/>
    <property type="molecule type" value="Genomic_DNA"/>
</dbReference>
<gene>
    <name evidence="1" type="ORF">H5410_045480</name>
</gene>
<evidence type="ECO:0000313" key="2">
    <source>
        <dbReference type="Proteomes" id="UP000824120"/>
    </source>
</evidence>
<dbReference type="AlphaFoldDB" id="A0A9J5XCU1"/>